<keyword evidence="3" id="KW-0547">Nucleotide-binding</keyword>
<keyword evidence="2" id="KW-0813">Transport</keyword>
<dbReference type="GO" id="GO:0016887">
    <property type="term" value="F:ATP hydrolysis activity"/>
    <property type="evidence" value="ECO:0007669"/>
    <property type="project" value="InterPro"/>
</dbReference>
<dbReference type="GO" id="GO:0043190">
    <property type="term" value="C:ATP-binding cassette (ABC) transporter complex"/>
    <property type="evidence" value="ECO:0007669"/>
    <property type="project" value="TreeGrafter"/>
</dbReference>
<dbReference type="Gene3D" id="3.40.50.300">
    <property type="entry name" value="P-loop containing nucleotide triphosphate hydrolases"/>
    <property type="match status" value="1"/>
</dbReference>
<accession>C2BGI8</accession>
<evidence type="ECO:0000256" key="1">
    <source>
        <dbReference type="ARBA" id="ARBA00005417"/>
    </source>
</evidence>
<keyword evidence="4 6" id="KW-0067">ATP-binding</keyword>
<dbReference type="STRING" id="525254.HMPREF0072_1458"/>
<comment type="similarity">
    <text evidence="1">Belongs to the ABC transporter superfamily.</text>
</comment>
<dbReference type="InterPro" id="IPR027417">
    <property type="entry name" value="P-loop_NTPase"/>
</dbReference>
<dbReference type="AlphaFoldDB" id="C2BGI8"/>
<dbReference type="Proteomes" id="UP000005984">
    <property type="component" value="Unassembled WGS sequence"/>
</dbReference>
<evidence type="ECO:0000259" key="5">
    <source>
        <dbReference type="Pfam" id="PF00005"/>
    </source>
</evidence>
<dbReference type="InterPro" id="IPR050095">
    <property type="entry name" value="ECF_ABC_transporter_ATP-bd"/>
</dbReference>
<dbReference type="GO" id="GO:0005524">
    <property type="term" value="F:ATP binding"/>
    <property type="evidence" value="ECO:0007669"/>
    <property type="project" value="UniProtKB-KW"/>
</dbReference>
<feature type="domain" description="ABC transporter" evidence="5">
    <location>
        <begin position="7"/>
        <end position="96"/>
    </location>
</feature>
<organism evidence="6 7">
    <name type="scientific">Anaerococcus lactolyticus ATCC 51172</name>
    <dbReference type="NCBI Taxonomy" id="525254"/>
    <lineage>
        <taxon>Bacteria</taxon>
        <taxon>Bacillati</taxon>
        <taxon>Bacillota</taxon>
        <taxon>Tissierellia</taxon>
        <taxon>Tissierellales</taxon>
        <taxon>Peptoniphilaceae</taxon>
        <taxon>Anaerococcus</taxon>
    </lineage>
</organism>
<dbReference type="EMBL" id="ABYO01000220">
    <property type="protein sequence ID" value="EEI85968.1"/>
    <property type="molecule type" value="Genomic_DNA"/>
</dbReference>
<evidence type="ECO:0000313" key="7">
    <source>
        <dbReference type="Proteomes" id="UP000005984"/>
    </source>
</evidence>
<proteinExistence type="inferred from homology"/>
<evidence type="ECO:0000256" key="3">
    <source>
        <dbReference type="ARBA" id="ARBA00022741"/>
    </source>
</evidence>
<protein>
    <submittedName>
        <fullName evidence="6">ABC transporter, ATP-binding protein</fullName>
    </submittedName>
</protein>
<evidence type="ECO:0000256" key="2">
    <source>
        <dbReference type="ARBA" id="ARBA00022448"/>
    </source>
</evidence>
<evidence type="ECO:0000313" key="6">
    <source>
        <dbReference type="EMBL" id="EEI85968.1"/>
    </source>
</evidence>
<dbReference type="GO" id="GO:0042626">
    <property type="term" value="F:ATPase-coupled transmembrane transporter activity"/>
    <property type="evidence" value="ECO:0007669"/>
    <property type="project" value="TreeGrafter"/>
</dbReference>
<dbReference type="eggNOG" id="COG1122">
    <property type="taxonomic scope" value="Bacteria"/>
</dbReference>
<evidence type="ECO:0000256" key="4">
    <source>
        <dbReference type="ARBA" id="ARBA00022840"/>
    </source>
</evidence>
<sequence>MIDGKTHTNKEMLKKSFLVMQDVNHQLFTESVNEEIRISTDKIDDNKINEILDKFNLKSKFDSHPMTLSGGEKQRLAIITALVSKREILIFDEPTSGLDRDNMLEFSDFVKELSDDITKIIVTNDYELILEICDYVIHLEDGKIKDSYFLNDKGNEKLKDYFCDNQI</sequence>
<reference evidence="6 7" key="1">
    <citation type="submission" date="2008-10" db="EMBL/GenBank/DDBJ databases">
        <authorList>
            <person name="Qin X."/>
            <person name="Bachman B."/>
            <person name="Battles P."/>
            <person name="Bell A."/>
            <person name="Bess C."/>
            <person name="Bickham C."/>
            <person name="Chaboub L."/>
            <person name="Chen D."/>
            <person name="Coyle M."/>
            <person name="Deiros D.R."/>
            <person name="Dinh H."/>
            <person name="Forbes L."/>
            <person name="Fowler G."/>
            <person name="Francisco L."/>
            <person name="Fu Q."/>
            <person name="Gubbala S."/>
            <person name="Hale W."/>
            <person name="Han Y."/>
            <person name="Hemphill L."/>
            <person name="Highlander S.K."/>
            <person name="Hirani K."/>
            <person name="Hogues M."/>
            <person name="Jackson L."/>
            <person name="Jakkamsetti A."/>
            <person name="Javaid M."/>
            <person name="Jiang H."/>
            <person name="Korchina V."/>
            <person name="Kovar C."/>
            <person name="Lara F."/>
            <person name="Lee S."/>
            <person name="Mata R."/>
            <person name="Mathew T."/>
            <person name="Moen C."/>
            <person name="Morales K."/>
            <person name="Munidasa M."/>
            <person name="Nazareth L."/>
            <person name="Ngo R."/>
            <person name="Nguyen L."/>
            <person name="Okwuonu G."/>
            <person name="Ongeri F."/>
            <person name="Patil S."/>
            <person name="Petrosino J."/>
            <person name="Pham C."/>
            <person name="Pham P."/>
            <person name="Pu L.-L."/>
            <person name="Puazo M."/>
            <person name="Raj R."/>
            <person name="Reid J."/>
            <person name="Rouhana J."/>
            <person name="Saada N."/>
            <person name="Shang Y."/>
            <person name="Simmons D."/>
            <person name="Thornton R."/>
            <person name="Warren J."/>
            <person name="Weissenberger G."/>
            <person name="Zhang J."/>
            <person name="Zhang L."/>
            <person name="Zhou C."/>
            <person name="Zhu D."/>
            <person name="Muzny D."/>
            <person name="Worley K."/>
            <person name="Gibbs R."/>
        </authorList>
    </citation>
    <scope>NUCLEOTIDE SEQUENCE [LARGE SCALE GENOMIC DNA]</scope>
    <source>
        <strain evidence="6 7">ATCC 51172</strain>
    </source>
</reference>
<name>C2BGI8_9FIRM</name>
<dbReference type="InterPro" id="IPR003439">
    <property type="entry name" value="ABC_transporter-like_ATP-bd"/>
</dbReference>
<keyword evidence="7" id="KW-1185">Reference proteome</keyword>
<gene>
    <name evidence="6" type="ORF">HMPREF0072_1458</name>
</gene>
<dbReference type="SUPFAM" id="SSF52540">
    <property type="entry name" value="P-loop containing nucleoside triphosphate hydrolases"/>
    <property type="match status" value="1"/>
</dbReference>
<comment type="caution">
    <text evidence="6">The sequence shown here is derived from an EMBL/GenBank/DDBJ whole genome shotgun (WGS) entry which is preliminary data.</text>
</comment>
<dbReference type="PANTHER" id="PTHR43553">
    <property type="entry name" value="HEAVY METAL TRANSPORTER"/>
    <property type="match status" value="1"/>
</dbReference>
<dbReference type="HOGENOM" id="CLU_000604_1_21_9"/>
<dbReference type="Pfam" id="PF00005">
    <property type="entry name" value="ABC_tran"/>
    <property type="match status" value="1"/>
</dbReference>